<reference evidence="1 2" key="1">
    <citation type="submission" date="2014-11" db="EMBL/GenBank/DDBJ databases">
        <authorList>
            <person name="Park G.-S."/>
            <person name="Hong S.-J."/>
            <person name="Jung B.K."/>
            <person name="Khan A.R."/>
            <person name="Kwak Y."/>
            <person name="Shin J.-H."/>
        </authorList>
    </citation>
    <scope>NUCLEOTIDE SEQUENCE [LARGE SCALE GENOMIC DNA]</scope>
    <source>
        <strain evidence="1 2">DSM 27622</strain>
    </source>
</reference>
<dbReference type="RefSeq" id="WP_053327767.1">
    <property type="nucleotide sequence ID" value="NZ_CP009928.1"/>
</dbReference>
<protein>
    <submittedName>
        <fullName evidence="1">Uncharacterized protein</fullName>
    </submittedName>
</protein>
<dbReference type="AlphaFoldDB" id="A0A0G3M6M4"/>
<dbReference type="OrthoDB" id="1218225at2"/>
<evidence type="ECO:0000313" key="1">
    <source>
        <dbReference type="EMBL" id="AKK72712.1"/>
    </source>
</evidence>
<dbReference type="PATRIC" id="fig|1324352.5.peg.1846"/>
<proteinExistence type="predicted"/>
<sequence length="100" mass="11690">MGKVKIIGHERLYVTFKDDDRVLEYWIKRGETAEVFTAEVNEKFFNKLMKDAVKQSYGKAFPERPQFGDASKTKYSLGIPKNLFDDLIKNMKNPEILKLK</sequence>
<accession>A0A0G3M6M4</accession>
<dbReference type="EMBL" id="CP009928">
    <property type="protein sequence ID" value="AKK72712.1"/>
    <property type="molecule type" value="Genomic_DNA"/>
</dbReference>
<dbReference type="STRING" id="1324352.OK18_08815"/>
<name>A0A0G3M6M4_CHRGL</name>
<evidence type="ECO:0000313" key="2">
    <source>
        <dbReference type="Proteomes" id="UP000035213"/>
    </source>
</evidence>
<gene>
    <name evidence="1" type="ORF">OK18_08815</name>
</gene>
<organism evidence="1 2">
    <name type="scientific">Chryseobacterium gallinarum</name>
    <dbReference type="NCBI Taxonomy" id="1324352"/>
    <lineage>
        <taxon>Bacteria</taxon>
        <taxon>Pseudomonadati</taxon>
        <taxon>Bacteroidota</taxon>
        <taxon>Flavobacteriia</taxon>
        <taxon>Flavobacteriales</taxon>
        <taxon>Weeksellaceae</taxon>
        <taxon>Chryseobacterium group</taxon>
        <taxon>Chryseobacterium</taxon>
    </lineage>
</organism>
<dbReference type="Proteomes" id="UP000035213">
    <property type="component" value="Chromosome"/>
</dbReference>
<dbReference type="KEGG" id="cgn:OK18_08815"/>